<reference evidence="1 2" key="1">
    <citation type="journal article" date="2023" name="ACS Omega">
        <title>Identification of the Neoaspergillic Acid Biosynthesis Gene Cluster by Establishing an In Vitro CRISPR-Ribonucleoprotein Genetic System in Aspergillus melleus.</title>
        <authorList>
            <person name="Yuan B."/>
            <person name="Grau M.F."/>
            <person name="Murata R.M."/>
            <person name="Torok T."/>
            <person name="Venkateswaran K."/>
            <person name="Stajich J.E."/>
            <person name="Wang C.C.C."/>
        </authorList>
    </citation>
    <scope>NUCLEOTIDE SEQUENCE [LARGE SCALE GENOMIC DNA]</scope>
    <source>
        <strain evidence="1 2">IMV 1140</strain>
    </source>
</reference>
<organism evidence="1 2">
    <name type="scientific">Aspergillus melleus</name>
    <dbReference type="NCBI Taxonomy" id="138277"/>
    <lineage>
        <taxon>Eukaryota</taxon>
        <taxon>Fungi</taxon>
        <taxon>Dikarya</taxon>
        <taxon>Ascomycota</taxon>
        <taxon>Pezizomycotina</taxon>
        <taxon>Eurotiomycetes</taxon>
        <taxon>Eurotiomycetidae</taxon>
        <taxon>Eurotiales</taxon>
        <taxon>Aspergillaceae</taxon>
        <taxon>Aspergillus</taxon>
        <taxon>Aspergillus subgen. Circumdati</taxon>
    </lineage>
</organism>
<comment type="caution">
    <text evidence="1">The sequence shown here is derived from an EMBL/GenBank/DDBJ whole genome shotgun (WGS) entry which is preliminary data.</text>
</comment>
<accession>A0ACC3AQW7</accession>
<protein>
    <submittedName>
        <fullName evidence="1">Uncharacterized protein</fullName>
    </submittedName>
</protein>
<gene>
    <name evidence="1" type="ORF">N8T08_000640</name>
</gene>
<proteinExistence type="predicted"/>
<dbReference type="EMBL" id="JAOPJF010000104">
    <property type="protein sequence ID" value="KAK1139567.1"/>
    <property type="molecule type" value="Genomic_DNA"/>
</dbReference>
<dbReference type="Proteomes" id="UP001177260">
    <property type="component" value="Unassembled WGS sequence"/>
</dbReference>
<keyword evidence="2" id="KW-1185">Reference proteome</keyword>
<evidence type="ECO:0000313" key="1">
    <source>
        <dbReference type="EMBL" id="KAK1139567.1"/>
    </source>
</evidence>
<name>A0ACC3AQW7_9EURO</name>
<sequence>MSICRHNLEGAYPFGRSSAARPPAAFTSATIHTRPKCVPRPATSFLSRHIAPFSRAARCGHRADFRPTWVMSLAGDRDPPSSSRSVTYLINRDADRPACCFHH</sequence>
<evidence type="ECO:0000313" key="2">
    <source>
        <dbReference type="Proteomes" id="UP001177260"/>
    </source>
</evidence>